<feature type="signal peptide" evidence="8">
    <location>
        <begin position="1"/>
        <end position="17"/>
    </location>
</feature>
<evidence type="ECO:0000313" key="11">
    <source>
        <dbReference type="Proteomes" id="UP001479436"/>
    </source>
</evidence>
<dbReference type="Pfam" id="PF07915">
    <property type="entry name" value="PRKCSH"/>
    <property type="match status" value="1"/>
</dbReference>
<evidence type="ECO:0000256" key="3">
    <source>
        <dbReference type="ARBA" id="ARBA00018727"/>
    </source>
</evidence>
<accession>A0ABR2WHX4</accession>
<keyword evidence="11" id="KW-1185">Reference proteome</keyword>
<dbReference type="SUPFAM" id="SSF50911">
    <property type="entry name" value="Mannose 6-phosphate receptor domain"/>
    <property type="match status" value="1"/>
</dbReference>
<gene>
    <name evidence="10" type="primary">YOS9_2</name>
    <name evidence="10" type="ORF">K7432_014237</name>
</gene>
<comment type="caution">
    <text evidence="10">The sequence shown here is derived from an EMBL/GenBank/DDBJ whole genome shotgun (WGS) entry which is preliminary data.</text>
</comment>
<feature type="chain" id="PRO_5047443313" description="Protein OS-9 homolog" evidence="8">
    <location>
        <begin position="18"/>
        <end position="250"/>
    </location>
</feature>
<comment type="subcellular location">
    <subcellularLocation>
        <location evidence="1">Endoplasmic reticulum membrane</location>
        <topology evidence="1">Peripheral membrane protein</topology>
        <orientation evidence="1">Lumenal side</orientation>
    </subcellularLocation>
</comment>
<comment type="similarity">
    <text evidence="2">Belongs to the OS-9 family.</text>
</comment>
<keyword evidence="5" id="KW-0430">Lectin</keyword>
<dbReference type="InterPro" id="IPR045149">
    <property type="entry name" value="OS-9-like"/>
</dbReference>
<sequence length="250" mass="28819">MIAQTIFLSLVVSLATAYNESFVYRDLLEEPKYQLSISNLKSLDESLEAPQLFMRSHDGVKYLCLITNEADSNTISETSKNTKLDKQAILQRGLELLEPLKTSCLYTTEGWWTYEYCHLSHIRQYRKVLDHESTTYKSEDGFFLGRYGDKNSEHTQKFAVTTLVEGSRNHLSQRWGGGSMCDITRRPRTVEIQFHCSLQSLEKIRFIKEPSKCNYLVVISTPRLCEDFTSCEAEKSPERAKIQCKKVDSI</sequence>
<protein>
    <recommendedName>
        <fullName evidence="3">Protein OS-9 homolog</fullName>
    </recommendedName>
</protein>
<dbReference type="PANTHER" id="PTHR15414:SF0">
    <property type="entry name" value="ENDOPLASMIC RETICULUM LECTIN 1"/>
    <property type="match status" value="1"/>
</dbReference>
<proteinExistence type="inferred from homology"/>
<evidence type="ECO:0000256" key="7">
    <source>
        <dbReference type="ARBA" id="ARBA00023157"/>
    </source>
</evidence>
<organism evidence="10 11">
    <name type="scientific">Basidiobolus ranarum</name>
    <dbReference type="NCBI Taxonomy" id="34480"/>
    <lineage>
        <taxon>Eukaryota</taxon>
        <taxon>Fungi</taxon>
        <taxon>Fungi incertae sedis</taxon>
        <taxon>Zoopagomycota</taxon>
        <taxon>Entomophthoromycotina</taxon>
        <taxon>Basidiobolomycetes</taxon>
        <taxon>Basidiobolales</taxon>
        <taxon>Basidiobolaceae</taxon>
        <taxon>Basidiobolus</taxon>
    </lineage>
</organism>
<reference evidence="10 11" key="1">
    <citation type="submission" date="2023-04" db="EMBL/GenBank/DDBJ databases">
        <title>Genome of Basidiobolus ranarum AG-B5.</title>
        <authorList>
            <person name="Stajich J.E."/>
            <person name="Carter-House D."/>
            <person name="Gryganskyi A."/>
        </authorList>
    </citation>
    <scope>NUCLEOTIDE SEQUENCE [LARGE SCALE GENOMIC DNA]</scope>
    <source>
        <strain evidence="10 11">AG-B5</strain>
    </source>
</reference>
<dbReference type="InterPro" id="IPR012913">
    <property type="entry name" value="OS9-like_dom"/>
</dbReference>
<evidence type="ECO:0000256" key="4">
    <source>
        <dbReference type="ARBA" id="ARBA00022729"/>
    </source>
</evidence>
<evidence type="ECO:0000256" key="6">
    <source>
        <dbReference type="ARBA" id="ARBA00022824"/>
    </source>
</evidence>
<feature type="domain" description="MRH" evidence="9">
    <location>
        <begin position="102"/>
        <end position="227"/>
    </location>
</feature>
<name>A0ABR2WHX4_9FUNG</name>
<keyword evidence="4 8" id="KW-0732">Signal</keyword>
<dbReference type="EMBL" id="JASJQH010001567">
    <property type="protein sequence ID" value="KAK9761103.1"/>
    <property type="molecule type" value="Genomic_DNA"/>
</dbReference>
<evidence type="ECO:0000256" key="2">
    <source>
        <dbReference type="ARBA" id="ARBA00009918"/>
    </source>
</evidence>
<evidence type="ECO:0000256" key="5">
    <source>
        <dbReference type="ARBA" id="ARBA00022734"/>
    </source>
</evidence>
<dbReference type="PANTHER" id="PTHR15414">
    <property type="entry name" value="OS-9-RELATED"/>
    <property type="match status" value="1"/>
</dbReference>
<evidence type="ECO:0000256" key="8">
    <source>
        <dbReference type="SAM" id="SignalP"/>
    </source>
</evidence>
<keyword evidence="6" id="KW-0256">Endoplasmic reticulum</keyword>
<dbReference type="InterPro" id="IPR044865">
    <property type="entry name" value="MRH_dom"/>
</dbReference>
<dbReference type="InterPro" id="IPR009011">
    <property type="entry name" value="Man6P_isomerase_rcpt-bd_dom_sf"/>
</dbReference>
<dbReference type="Gene3D" id="2.70.130.10">
    <property type="entry name" value="Mannose-6-phosphate receptor binding domain"/>
    <property type="match status" value="1"/>
</dbReference>
<dbReference type="Proteomes" id="UP001479436">
    <property type="component" value="Unassembled WGS sequence"/>
</dbReference>
<keyword evidence="7" id="KW-1015">Disulfide bond</keyword>
<evidence type="ECO:0000313" key="10">
    <source>
        <dbReference type="EMBL" id="KAK9761103.1"/>
    </source>
</evidence>
<evidence type="ECO:0000259" key="9">
    <source>
        <dbReference type="PROSITE" id="PS51914"/>
    </source>
</evidence>
<evidence type="ECO:0000256" key="1">
    <source>
        <dbReference type="ARBA" id="ARBA00004367"/>
    </source>
</evidence>
<dbReference type="PROSITE" id="PS51914">
    <property type="entry name" value="MRH"/>
    <property type="match status" value="1"/>
</dbReference>